<dbReference type="EMBL" id="JBHSRI010000025">
    <property type="protein sequence ID" value="MFC6040743.1"/>
    <property type="molecule type" value="Genomic_DNA"/>
</dbReference>
<dbReference type="InterPro" id="IPR011761">
    <property type="entry name" value="ATP-grasp"/>
</dbReference>
<keyword evidence="1" id="KW-0547">Nucleotide-binding</keyword>
<evidence type="ECO:0000259" key="2">
    <source>
        <dbReference type="PROSITE" id="PS50975"/>
    </source>
</evidence>
<organism evidence="3 4">
    <name type="scientific">Paenisporosarcina macmurdoensis</name>
    <dbReference type="NCBI Taxonomy" id="212659"/>
    <lineage>
        <taxon>Bacteria</taxon>
        <taxon>Bacillati</taxon>
        <taxon>Bacillota</taxon>
        <taxon>Bacilli</taxon>
        <taxon>Bacillales</taxon>
        <taxon>Caryophanaceae</taxon>
        <taxon>Paenisporosarcina</taxon>
    </lineage>
</organism>
<dbReference type="Pfam" id="PF14398">
    <property type="entry name" value="ATPgrasp_YheCD"/>
    <property type="match status" value="1"/>
</dbReference>
<dbReference type="InterPro" id="IPR026838">
    <property type="entry name" value="YheC/D"/>
</dbReference>
<comment type="caution">
    <text evidence="3">The sequence shown here is derived from an EMBL/GenBank/DDBJ whole genome shotgun (WGS) entry which is preliminary data.</text>
</comment>
<accession>A0ABW1LC87</accession>
<dbReference type="Gene3D" id="3.30.470.20">
    <property type="entry name" value="ATP-grasp fold, B domain"/>
    <property type="match status" value="1"/>
</dbReference>
<reference evidence="4" key="1">
    <citation type="journal article" date="2019" name="Int. J. Syst. Evol. Microbiol.">
        <title>The Global Catalogue of Microorganisms (GCM) 10K type strain sequencing project: providing services to taxonomists for standard genome sequencing and annotation.</title>
        <authorList>
            <consortium name="The Broad Institute Genomics Platform"/>
            <consortium name="The Broad Institute Genome Sequencing Center for Infectious Disease"/>
            <person name="Wu L."/>
            <person name="Ma J."/>
        </authorList>
    </citation>
    <scope>NUCLEOTIDE SEQUENCE [LARGE SCALE GENOMIC DNA]</scope>
    <source>
        <strain evidence="4">CCUG 54527</strain>
    </source>
</reference>
<feature type="domain" description="ATP-grasp" evidence="2">
    <location>
        <begin position="199"/>
        <end position="431"/>
    </location>
</feature>
<dbReference type="Proteomes" id="UP001596170">
    <property type="component" value="Unassembled WGS sequence"/>
</dbReference>
<evidence type="ECO:0000256" key="1">
    <source>
        <dbReference type="PROSITE-ProRule" id="PRU00409"/>
    </source>
</evidence>
<keyword evidence="1" id="KW-0067">ATP-binding</keyword>
<name>A0ABW1LC87_9BACL</name>
<dbReference type="PROSITE" id="PS50975">
    <property type="entry name" value="ATP_GRASP"/>
    <property type="match status" value="1"/>
</dbReference>
<dbReference type="SUPFAM" id="SSF56059">
    <property type="entry name" value="Glutathione synthetase ATP-binding domain-like"/>
    <property type="match status" value="1"/>
</dbReference>
<keyword evidence="4" id="KW-1185">Reference proteome</keyword>
<protein>
    <submittedName>
        <fullName evidence="3">YheC/YheD family protein</fullName>
    </submittedName>
</protein>
<evidence type="ECO:0000313" key="3">
    <source>
        <dbReference type="EMBL" id="MFC6040743.1"/>
    </source>
</evidence>
<gene>
    <name evidence="3" type="ORF">ACFPYN_15050</name>
</gene>
<dbReference type="RefSeq" id="WP_377735294.1">
    <property type="nucleotide sequence ID" value="NZ_JBHSRI010000025.1"/>
</dbReference>
<sequence>MYIKWITNEEIDKIYFPVSFQGMEISSLEKINFHFGLWEKELSVQFLDELSDDVIGLSTNLRNDVFIPDDLFFEINTTEDSLSIGPVILYVVSKQFVKRLGRLKKRFKKILPFNGLIIVSSPEGINTEKKTIKGYYLQQKPNTKKSNWKEEVFPYPGAVFKRKNLPKNVNKHLYEVTGGRVFNSDFFNKWEMWKWLSPNQIVRSHIPHTTEFKSLAKINNMLKIYPSIYLKPKSGSQGNGIIEIKRLDNQCQITDSKNRVTHVESGRLGSHPIIKRLLKKKKKYMIQQGVPVQHDSRNVDFRIYMQKDETKQWKCTGFIGRFAKPGSITTNLHHIDYILPGKKALQKLFSQDQHDLELIEQKIVNVCIDACQTLDQHGCYGDLAIDFILTSDSHVWILEMNKRYGYKSFPIIKDLALYGKIIRNPFLYASALAGFIINK</sequence>
<evidence type="ECO:0000313" key="4">
    <source>
        <dbReference type="Proteomes" id="UP001596170"/>
    </source>
</evidence>
<proteinExistence type="predicted"/>